<keyword evidence="1" id="KW-1133">Transmembrane helix</keyword>
<gene>
    <name evidence="3" type="ORF">FIBSPDRAFT_860137</name>
    <name evidence="2" type="ORF">FIBSPDRAFT_875391</name>
</gene>
<evidence type="ECO:0000313" key="2">
    <source>
        <dbReference type="EMBL" id="KZP07558.1"/>
    </source>
</evidence>
<reference evidence="3 4" key="1">
    <citation type="journal article" date="2016" name="Mol. Biol. Evol.">
        <title>Comparative Genomics of Early-Diverging Mushroom-Forming Fungi Provides Insights into the Origins of Lignocellulose Decay Capabilities.</title>
        <authorList>
            <person name="Nagy L.G."/>
            <person name="Riley R."/>
            <person name="Tritt A."/>
            <person name="Adam C."/>
            <person name="Daum C."/>
            <person name="Floudas D."/>
            <person name="Sun H."/>
            <person name="Yadav J.S."/>
            <person name="Pangilinan J."/>
            <person name="Larsson K.H."/>
            <person name="Matsuura K."/>
            <person name="Barry K."/>
            <person name="Labutti K."/>
            <person name="Kuo R."/>
            <person name="Ohm R.A."/>
            <person name="Bhattacharya S.S."/>
            <person name="Shirouzu T."/>
            <person name="Yoshinaga Y."/>
            <person name="Martin F.M."/>
            <person name="Grigoriev I.V."/>
            <person name="Hibbett D.S."/>
        </authorList>
    </citation>
    <scope>NUCLEOTIDE SEQUENCE [LARGE SCALE GENOMIC DNA]</scope>
    <source>
        <strain evidence="3 4">CBS 109695</strain>
    </source>
</reference>
<dbReference type="EMBL" id="KV417747">
    <property type="protein sequence ID" value="KZP07558.1"/>
    <property type="molecule type" value="Genomic_DNA"/>
</dbReference>
<keyword evidence="1" id="KW-0472">Membrane</keyword>
<evidence type="ECO:0000313" key="4">
    <source>
        <dbReference type="Proteomes" id="UP000076532"/>
    </source>
</evidence>
<organism evidence="3 4">
    <name type="scientific">Athelia psychrophila</name>
    <dbReference type="NCBI Taxonomy" id="1759441"/>
    <lineage>
        <taxon>Eukaryota</taxon>
        <taxon>Fungi</taxon>
        <taxon>Dikarya</taxon>
        <taxon>Basidiomycota</taxon>
        <taxon>Agaricomycotina</taxon>
        <taxon>Agaricomycetes</taxon>
        <taxon>Agaricomycetidae</taxon>
        <taxon>Atheliales</taxon>
        <taxon>Atheliaceae</taxon>
        <taxon>Athelia</taxon>
    </lineage>
</organism>
<evidence type="ECO:0000313" key="3">
    <source>
        <dbReference type="EMBL" id="KZP21970.1"/>
    </source>
</evidence>
<dbReference type="AlphaFoldDB" id="A0A166KJI8"/>
<keyword evidence="1" id="KW-0812">Transmembrane</keyword>
<sequence length="51" mass="5967">MSFRDSLLALGSWNGPFFVPLFQTFTLHYSLFAIHYSLFTVAPFLYVQFPM</sequence>
<evidence type="ECO:0000256" key="1">
    <source>
        <dbReference type="SAM" id="Phobius"/>
    </source>
</evidence>
<dbReference type="Proteomes" id="UP000076532">
    <property type="component" value="Unassembled WGS sequence"/>
</dbReference>
<keyword evidence="4" id="KW-1185">Reference proteome</keyword>
<accession>A0A166KJI8</accession>
<proteinExistence type="predicted"/>
<dbReference type="EMBL" id="KV417543">
    <property type="protein sequence ID" value="KZP21970.1"/>
    <property type="molecule type" value="Genomic_DNA"/>
</dbReference>
<name>A0A166KJI8_9AGAM</name>
<feature type="transmembrane region" description="Helical" evidence="1">
    <location>
        <begin position="27"/>
        <end position="47"/>
    </location>
</feature>
<protein>
    <submittedName>
        <fullName evidence="3">Uncharacterized protein</fullName>
    </submittedName>
</protein>